<proteinExistence type="predicted"/>
<name>A0ABD1JPE2_9TELE</name>
<keyword evidence="1" id="KW-0863">Zinc-finger</keyword>
<evidence type="ECO:0000313" key="4">
    <source>
        <dbReference type="EMBL" id="KAL2088245.1"/>
    </source>
</evidence>
<dbReference type="GO" id="GO:0008270">
    <property type="term" value="F:zinc ion binding"/>
    <property type="evidence" value="ECO:0007669"/>
    <property type="project" value="UniProtKB-KW"/>
</dbReference>
<keyword evidence="1" id="KW-0479">Metal-binding</keyword>
<feature type="region of interest" description="Disordered" evidence="2">
    <location>
        <begin position="245"/>
        <end position="290"/>
    </location>
</feature>
<feature type="region of interest" description="Disordered" evidence="2">
    <location>
        <begin position="57"/>
        <end position="92"/>
    </location>
</feature>
<feature type="compositionally biased region" description="Pro residues" evidence="2">
    <location>
        <begin position="59"/>
        <end position="71"/>
    </location>
</feature>
<feature type="compositionally biased region" description="Polar residues" evidence="2">
    <location>
        <begin position="253"/>
        <end position="272"/>
    </location>
</feature>
<evidence type="ECO:0000313" key="6">
    <source>
        <dbReference type="Proteomes" id="UP001591681"/>
    </source>
</evidence>
<evidence type="ECO:0000313" key="5">
    <source>
        <dbReference type="EMBL" id="KAL2088250.1"/>
    </source>
</evidence>
<reference evidence="4 6" key="1">
    <citation type="submission" date="2024-09" db="EMBL/GenBank/DDBJ databases">
        <title>A chromosome-level genome assembly of Gray's grenadier anchovy, Coilia grayii.</title>
        <authorList>
            <person name="Fu Z."/>
        </authorList>
    </citation>
    <scope>NUCLEOTIDE SEQUENCE [LARGE SCALE GENOMIC DNA]</scope>
    <source>
        <strain evidence="4">G4</strain>
        <tissue evidence="4">Muscle</tissue>
    </source>
</reference>
<dbReference type="AlphaFoldDB" id="A0ABD1JPE2"/>
<dbReference type="SUPFAM" id="SSF57756">
    <property type="entry name" value="Retrovirus zinc finger-like domains"/>
    <property type="match status" value="1"/>
</dbReference>
<sequence>MTEPSMSTAETEDLRAVVSRMGEAYGEQERRVQKMAQTIERMNTSIQALTQAVTRISTPTPPAPATPPSPAPTVTGPRPEVRLPSPQRFDGDPGSCRGFLTQCALSFQLHPSSFPTEEAKVAYITTLMSGRALVWATALWEKDSNVCHDATNFMAQVQTVFGHPTSQRESAKRFLQLKQGKRSVAEYAIEFRNLAIEAGWEGDCLMTTFYHGLQENMKDALVNRDWGRDVEELIALTSELDLRARERRRERTTSSQFPAPLQRNPSTNQSLSGEAEEPMQLGRSRISQEEKDRRRRENLCLYCGETGHFRDKCTELSGKGKAH</sequence>
<gene>
    <name evidence="4" type="ORF">ACEWY4_015144</name>
    <name evidence="5" type="ORF">ACEWY4_015149</name>
</gene>
<evidence type="ECO:0000256" key="2">
    <source>
        <dbReference type="SAM" id="MobiDB-lite"/>
    </source>
</evidence>
<dbReference type="InterPro" id="IPR001878">
    <property type="entry name" value="Znf_CCHC"/>
</dbReference>
<dbReference type="Pfam" id="PF03732">
    <property type="entry name" value="Retrotrans_gag"/>
    <property type="match status" value="1"/>
</dbReference>
<dbReference type="PANTHER" id="PTHR15503:SF39">
    <property type="entry name" value="RETROTRANSPOSON-LIKE PROTEIN 1"/>
    <property type="match status" value="1"/>
</dbReference>
<evidence type="ECO:0000256" key="1">
    <source>
        <dbReference type="PROSITE-ProRule" id="PRU00047"/>
    </source>
</evidence>
<dbReference type="PANTHER" id="PTHR15503">
    <property type="entry name" value="LDOC1 RELATED"/>
    <property type="match status" value="1"/>
</dbReference>
<accession>A0ABD1JPE2</accession>
<evidence type="ECO:0000259" key="3">
    <source>
        <dbReference type="PROSITE" id="PS50158"/>
    </source>
</evidence>
<keyword evidence="1" id="KW-0862">Zinc</keyword>
<dbReference type="EMBL" id="JBHFQA010000013">
    <property type="protein sequence ID" value="KAL2088250.1"/>
    <property type="molecule type" value="Genomic_DNA"/>
</dbReference>
<organism evidence="4 6">
    <name type="scientific">Coilia grayii</name>
    <name type="common">Gray's grenadier anchovy</name>
    <dbReference type="NCBI Taxonomy" id="363190"/>
    <lineage>
        <taxon>Eukaryota</taxon>
        <taxon>Metazoa</taxon>
        <taxon>Chordata</taxon>
        <taxon>Craniata</taxon>
        <taxon>Vertebrata</taxon>
        <taxon>Euteleostomi</taxon>
        <taxon>Actinopterygii</taxon>
        <taxon>Neopterygii</taxon>
        <taxon>Teleostei</taxon>
        <taxon>Clupei</taxon>
        <taxon>Clupeiformes</taxon>
        <taxon>Clupeoidei</taxon>
        <taxon>Engraulidae</taxon>
        <taxon>Coilinae</taxon>
        <taxon>Coilia</taxon>
    </lineage>
</organism>
<dbReference type="SMART" id="SM00343">
    <property type="entry name" value="ZnF_C2HC"/>
    <property type="match status" value="1"/>
</dbReference>
<dbReference type="Proteomes" id="UP001591681">
    <property type="component" value="Unassembled WGS sequence"/>
</dbReference>
<comment type="caution">
    <text evidence="4">The sequence shown here is derived from an EMBL/GenBank/DDBJ whole genome shotgun (WGS) entry which is preliminary data.</text>
</comment>
<keyword evidence="6" id="KW-1185">Reference proteome</keyword>
<feature type="domain" description="CCHC-type" evidence="3">
    <location>
        <begin position="300"/>
        <end position="315"/>
    </location>
</feature>
<dbReference type="PROSITE" id="PS50158">
    <property type="entry name" value="ZF_CCHC"/>
    <property type="match status" value="1"/>
</dbReference>
<dbReference type="InterPro" id="IPR032567">
    <property type="entry name" value="RTL1-rel"/>
</dbReference>
<dbReference type="InterPro" id="IPR036875">
    <property type="entry name" value="Znf_CCHC_sf"/>
</dbReference>
<protein>
    <recommendedName>
        <fullName evidence="3">CCHC-type domain-containing protein</fullName>
    </recommendedName>
</protein>
<dbReference type="EMBL" id="JBHFQA010000013">
    <property type="protein sequence ID" value="KAL2088245.1"/>
    <property type="molecule type" value="Genomic_DNA"/>
</dbReference>
<dbReference type="InterPro" id="IPR005162">
    <property type="entry name" value="Retrotrans_gag_dom"/>
</dbReference>